<evidence type="ECO:0000256" key="1">
    <source>
        <dbReference type="ARBA" id="ARBA00004141"/>
    </source>
</evidence>
<dbReference type="InterPro" id="IPR000700">
    <property type="entry name" value="PAS-assoc_C"/>
</dbReference>
<dbReference type="Gene3D" id="3.30.450.20">
    <property type="entry name" value="PAS domain"/>
    <property type="match status" value="1"/>
</dbReference>
<evidence type="ECO:0000313" key="10">
    <source>
        <dbReference type="EMBL" id="TRW89783.1"/>
    </source>
</evidence>
<feature type="domain" description="GGDEF" evidence="9">
    <location>
        <begin position="422"/>
        <end position="570"/>
    </location>
</feature>
<dbReference type="EMBL" id="RYFG02000121">
    <property type="protein sequence ID" value="TRW89783.1"/>
    <property type="molecule type" value="Genomic_DNA"/>
</dbReference>
<dbReference type="Proteomes" id="UP000733744">
    <property type="component" value="Unassembled WGS sequence"/>
</dbReference>
<keyword evidence="11" id="KW-1185">Reference proteome</keyword>
<gene>
    <name evidence="10" type="ORF">EKO24_021655</name>
</gene>
<name>A0ABY3C519_9GAMM</name>
<dbReference type="Pfam" id="PF13426">
    <property type="entry name" value="PAS_9"/>
    <property type="match status" value="1"/>
</dbReference>
<dbReference type="SMART" id="SM00267">
    <property type="entry name" value="GGDEF"/>
    <property type="match status" value="1"/>
</dbReference>
<comment type="caution">
    <text evidence="10">The sequence shown here is derived from an EMBL/GenBank/DDBJ whole genome shotgun (WGS) entry which is preliminary data.</text>
</comment>
<accession>A0ABY3C519</accession>
<evidence type="ECO:0000313" key="11">
    <source>
        <dbReference type="Proteomes" id="UP000733744"/>
    </source>
</evidence>
<dbReference type="InterPro" id="IPR029095">
    <property type="entry name" value="NarX-like_N"/>
</dbReference>
<dbReference type="PROSITE" id="PS50113">
    <property type="entry name" value="PAC"/>
    <property type="match status" value="1"/>
</dbReference>
<dbReference type="InterPro" id="IPR052163">
    <property type="entry name" value="DGC-Regulatory_Protein"/>
</dbReference>
<dbReference type="CDD" id="cd00130">
    <property type="entry name" value="PAS"/>
    <property type="match status" value="1"/>
</dbReference>
<evidence type="ECO:0000256" key="3">
    <source>
        <dbReference type="ARBA" id="ARBA00022989"/>
    </source>
</evidence>
<dbReference type="Pfam" id="PF00990">
    <property type="entry name" value="GGDEF"/>
    <property type="match status" value="1"/>
</dbReference>
<evidence type="ECO:0000256" key="2">
    <source>
        <dbReference type="ARBA" id="ARBA00022692"/>
    </source>
</evidence>
<dbReference type="Pfam" id="PF13675">
    <property type="entry name" value="PilJ"/>
    <property type="match status" value="1"/>
</dbReference>
<reference evidence="10 11" key="1">
    <citation type="journal article" date="2019" name="Antonie Van Leeuwenhoek">
        <title>Description of 'Ca. Methylobacter oryzae' KRF1, a novel species from the environmentally important Methylobacter clade 2.</title>
        <authorList>
            <person name="Khatri K."/>
            <person name="Mohite J.A."/>
            <person name="Pandit P.S."/>
            <person name="Bahulikar R."/>
            <person name="Rahalkar M.C."/>
        </authorList>
    </citation>
    <scope>NUCLEOTIDE SEQUENCE [LARGE SCALE GENOMIC DNA]</scope>
    <source>
        <strain evidence="10 11">KRF1</strain>
    </source>
</reference>
<organism evidence="10 11">
    <name type="scientific">Candidatus Methylobacter oryzae</name>
    <dbReference type="NCBI Taxonomy" id="2497749"/>
    <lineage>
        <taxon>Bacteria</taxon>
        <taxon>Pseudomonadati</taxon>
        <taxon>Pseudomonadota</taxon>
        <taxon>Gammaproteobacteria</taxon>
        <taxon>Methylococcales</taxon>
        <taxon>Methylococcaceae</taxon>
        <taxon>Methylobacter</taxon>
    </lineage>
</organism>
<keyword evidence="3 6" id="KW-1133">Transmembrane helix</keyword>
<dbReference type="InterPro" id="IPR000014">
    <property type="entry name" value="PAS"/>
</dbReference>
<dbReference type="Gene3D" id="3.30.70.270">
    <property type="match status" value="1"/>
</dbReference>
<dbReference type="PROSITE" id="PS50887">
    <property type="entry name" value="GGDEF"/>
    <property type="match status" value="1"/>
</dbReference>
<dbReference type="InterPro" id="IPR043128">
    <property type="entry name" value="Rev_trsase/Diguanyl_cyclase"/>
</dbReference>
<dbReference type="InterPro" id="IPR000160">
    <property type="entry name" value="GGDEF_dom"/>
</dbReference>
<dbReference type="InterPro" id="IPR029787">
    <property type="entry name" value="Nucleotide_cyclase"/>
</dbReference>
<keyword evidence="5" id="KW-0175">Coiled coil</keyword>
<proteinExistence type="predicted"/>
<dbReference type="InterPro" id="IPR035965">
    <property type="entry name" value="PAS-like_dom_sf"/>
</dbReference>
<dbReference type="PANTHER" id="PTHR46663:SF3">
    <property type="entry name" value="SLL0267 PROTEIN"/>
    <property type="match status" value="1"/>
</dbReference>
<feature type="domain" description="PAC" evidence="8">
    <location>
        <begin position="340"/>
        <end position="390"/>
    </location>
</feature>
<feature type="transmembrane region" description="Helical" evidence="6">
    <location>
        <begin position="196"/>
        <end position="217"/>
    </location>
</feature>
<feature type="transmembrane region" description="Helical" evidence="6">
    <location>
        <begin position="20"/>
        <end position="41"/>
    </location>
</feature>
<dbReference type="SUPFAM" id="SSF55785">
    <property type="entry name" value="PYP-like sensor domain (PAS domain)"/>
    <property type="match status" value="1"/>
</dbReference>
<evidence type="ECO:0000256" key="4">
    <source>
        <dbReference type="ARBA" id="ARBA00023136"/>
    </source>
</evidence>
<dbReference type="NCBIfam" id="TIGR00229">
    <property type="entry name" value="sensory_box"/>
    <property type="match status" value="1"/>
</dbReference>
<dbReference type="PANTHER" id="PTHR46663">
    <property type="entry name" value="DIGUANYLATE CYCLASE DGCT-RELATED"/>
    <property type="match status" value="1"/>
</dbReference>
<dbReference type="SMART" id="SM00091">
    <property type="entry name" value="PAS"/>
    <property type="match status" value="1"/>
</dbReference>
<keyword evidence="2 6" id="KW-0812">Transmembrane</keyword>
<evidence type="ECO:0000256" key="6">
    <source>
        <dbReference type="SAM" id="Phobius"/>
    </source>
</evidence>
<keyword evidence="4 6" id="KW-0472">Membrane</keyword>
<feature type="coiled-coil region" evidence="5">
    <location>
        <begin position="220"/>
        <end position="247"/>
    </location>
</feature>
<dbReference type="CDD" id="cd01949">
    <property type="entry name" value="GGDEF"/>
    <property type="match status" value="1"/>
</dbReference>
<evidence type="ECO:0000259" key="9">
    <source>
        <dbReference type="PROSITE" id="PS50887"/>
    </source>
</evidence>
<protein>
    <submittedName>
        <fullName evidence="10">Diguanylate cyclase</fullName>
    </submittedName>
</protein>
<comment type="subcellular location">
    <subcellularLocation>
        <location evidence="1">Membrane</location>
        <topology evidence="1">Multi-pass membrane protein</topology>
    </subcellularLocation>
</comment>
<evidence type="ECO:0000259" key="7">
    <source>
        <dbReference type="PROSITE" id="PS50112"/>
    </source>
</evidence>
<evidence type="ECO:0000256" key="5">
    <source>
        <dbReference type="SAM" id="Coils"/>
    </source>
</evidence>
<evidence type="ECO:0000259" key="8">
    <source>
        <dbReference type="PROSITE" id="PS50113"/>
    </source>
</evidence>
<feature type="domain" description="PAS" evidence="7">
    <location>
        <begin position="262"/>
        <end position="315"/>
    </location>
</feature>
<dbReference type="PROSITE" id="PS50112">
    <property type="entry name" value="PAS"/>
    <property type="match status" value="1"/>
</dbReference>
<dbReference type="SUPFAM" id="SSF55073">
    <property type="entry name" value="Nucleotide cyclase"/>
    <property type="match status" value="1"/>
</dbReference>
<sequence length="588" mass="66775">MRTDWASDLSVTRSLTWRYLFALSLVAVLSTAAWLSLHLVISEQNSTAVVVNISGRQRMLSQRTALFSNLLVNAPKADQPAIRSKLTDAIQLMERSHHGLTHGDESMSLPRSMSPAIHAMYFDGPNALDRQVETYIRIVHELLQLNDGALTPTNPQLQYITQNAPNALVSALDQMVRQYQLEGEASVIRLQKAETICWAVTLILLVLEATLIFHPFVRHLKAILEKLQNVTEELQLHQDRLEETVRQRTAELENRSNALTESEEKFRLISTVAKDAIVIIDPQEQVIYWNPAAEEIFGYEANEAVGKNLHNLLIPMRYREAAHNGFERFQRYGVGNVIGKTFEITALRKNNEEFPVELSVSSFSFRNNWHALGIIRNITERKQMEDQVRQLAFYDTLTNLPNRRLLNDRLRQAMINSKRKGHYAALMMLDLDNFKPLNDIHGHPVGDLLLIEVADRLKACVRETDTVARFGGDEFVVLLNDLSTEQTQSISQARIVAEKILNSLSAPYRLVINKTNKKTNNTVEHQCTASIGVVVFIKHDSDPDDLLKWADDAMYQAKDAGRNSVRFYDCQTDALHAAYNQGKDLVQK</sequence>
<dbReference type="NCBIfam" id="TIGR00254">
    <property type="entry name" value="GGDEF"/>
    <property type="match status" value="1"/>
</dbReference>